<reference evidence="2 3" key="1">
    <citation type="submission" date="2016-07" db="EMBL/GenBank/DDBJ databases">
        <title>Draft Genome Sequence of Methylobrevis pamukkalensis PK2.</title>
        <authorList>
            <person name="Vasilenko O.V."/>
            <person name="Doronina N.V."/>
            <person name="Shmareva M.N."/>
            <person name="Tarlachkov S.V."/>
            <person name="Mustakhimov I."/>
            <person name="Trotsenko Y.A."/>
        </authorList>
    </citation>
    <scope>NUCLEOTIDE SEQUENCE [LARGE SCALE GENOMIC DNA]</scope>
    <source>
        <strain evidence="2 3">PK2</strain>
    </source>
</reference>
<dbReference type="PROSITE" id="PS51186">
    <property type="entry name" value="GNAT"/>
    <property type="match status" value="1"/>
</dbReference>
<dbReference type="InterPro" id="IPR000182">
    <property type="entry name" value="GNAT_dom"/>
</dbReference>
<dbReference type="EMBL" id="MCRJ01000065">
    <property type="protein sequence ID" value="ODN70017.1"/>
    <property type="molecule type" value="Genomic_DNA"/>
</dbReference>
<feature type="domain" description="N-acetyltransferase" evidence="1">
    <location>
        <begin position="39"/>
        <end position="193"/>
    </location>
</feature>
<comment type="caution">
    <text evidence="2">The sequence shown here is derived from an EMBL/GenBank/DDBJ whole genome shotgun (WGS) entry which is preliminary data.</text>
</comment>
<dbReference type="RefSeq" id="WP_069307216.1">
    <property type="nucleotide sequence ID" value="NZ_MCRJ01000065.1"/>
</dbReference>
<sequence>MTIADGYHALAPGRLATIVTFLEMTAAPVLPETPAPAGVTLEAADPADVDGYRALFLKIGADYLWWSRLADGDDALRGILAEPTRAIFIARREGAAIGLIEFDFRDPADAELAFFGLVPQAIGGGTGRWLMTEGLRRAWARPDLKRLYVHTCHFDSPQAIGFYIRSGFRPYDTQIEVFEDPRLAGILPRDAAPQVPLAVRPA</sequence>
<dbReference type="Gene3D" id="3.40.630.30">
    <property type="match status" value="1"/>
</dbReference>
<dbReference type="OrthoDB" id="275336at2"/>
<dbReference type="SUPFAM" id="SSF55729">
    <property type="entry name" value="Acyl-CoA N-acyltransferases (Nat)"/>
    <property type="match status" value="1"/>
</dbReference>
<evidence type="ECO:0000259" key="1">
    <source>
        <dbReference type="PROSITE" id="PS51186"/>
    </source>
</evidence>
<dbReference type="InterPro" id="IPR016181">
    <property type="entry name" value="Acyl_CoA_acyltransferase"/>
</dbReference>
<name>A0A1E3H134_9HYPH</name>
<accession>A0A1E3H134</accession>
<dbReference type="Proteomes" id="UP000094622">
    <property type="component" value="Unassembled WGS sequence"/>
</dbReference>
<dbReference type="Pfam" id="PF00583">
    <property type="entry name" value="Acetyltransf_1"/>
    <property type="match status" value="1"/>
</dbReference>
<protein>
    <recommendedName>
        <fullName evidence="1">N-acetyltransferase domain-containing protein</fullName>
    </recommendedName>
</protein>
<evidence type="ECO:0000313" key="3">
    <source>
        <dbReference type="Proteomes" id="UP000094622"/>
    </source>
</evidence>
<dbReference type="GO" id="GO:0016747">
    <property type="term" value="F:acyltransferase activity, transferring groups other than amino-acyl groups"/>
    <property type="evidence" value="ECO:0007669"/>
    <property type="project" value="InterPro"/>
</dbReference>
<gene>
    <name evidence="2" type="ORF">A6302_02673</name>
</gene>
<keyword evidence="3" id="KW-1185">Reference proteome</keyword>
<organism evidence="2 3">
    <name type="scientific">Methylobrevis pamukkalensis</name>
    <dbReference type="NCBI Taxonomy" id="1439726"/>
    <lineage>
        <taxon>Bacteria</taxon>
        <taxon>Pseudomonadati</taxon>
        <taxon>Pseudomonadota</taxon>
        <taxon>Alphaproteobacteria</taxon>
        <taxon>Hyphomicrobiales</taxon>
        <taxon>Pleomorphomonadaceae</taxon>
        <taxon>Methylobrevis</taxon>
    </lineage>
</organism>
<proteinExistence type="predicted"/>
<dbReference type="AlphaFoldDB" id="A0A1E3H134"/>
<evidence type="ECO:0000313" key="2">
    <source>
        <dbReference type="EMBL" id="ODN70017.1"/>
    </source>
</evidence>